<dbReference type="SUPFAM" id="SSF81383">
    <property type="entry name" value="F-box domain"/>
    <property type="match status" value="1"/>
</dbReference>
<dbReference type="PANTHER" id="PTHR35546:SF127">
    <property type="entry name" value="F-BOX DOMAIN-CONTAINING PROTEIN"/>
    <property type="match status" value="1"/>
</dbReference>
<evidence type="ECO:0000313" key="4">
    <source>
        <dbReference type="Proteomes" id="UP000215914"/>
    </source>
</evidence>
<keyword evidence="4" id="KW-1185">Reference proteome</keyword>
<dbReference type="PANTHER" id="PTHR35546">
    <property type="entry name" value="F-BOX PROTEIN INTERACTION DOMAIN PROTEIN-RELATED"/>
    <property type="match status" value="1"/>
</dbReference>
<reference evidence="3" key="2">
    <citation type="submission" date="2020-06" db="EMBL/GenBank/DDBJ databases">
        <title>Helianthus annuus Genome sequencing and assembly Release 2.</title>
        <authorList>
            <person name="Gouzy J."/>
            <person name="Langlade N."/>
            <person name="Munos S."/>
        </authorList>
    </citation>
    <scope>NUCLEOTIDE SEQUENCE</scope>
    <source>
        <tissue evidence="3">Leaves</tissue>
    </source>
</reference>
<dbReference type="InterPro" id="IPR017451">
    <property type="entry name" value="F-box-assoc_interact_dom"/>
</dbReference>
<organism evidence="3 4">
    <name type="scientific">Helianthus annuus</name>
    <name type="common">Common sunflower</name>
    <dbReference type="NCBI Taxonomy" id="4232"/>
    <lineage>
        <taxon>Eukaryota</taxon>
        <taxon>Viridiplantae</taxon>
        <taxon>Streptophyta</taxon>
        <taxon>Embryophyta</taxon>
        <taxon>Tracheophyta</taxon>
        <taxon>Spermatophyta</taxon>
        <taxon>Magnoliopsida</taxon>
        <taxon>eudicotyledons</taxon>
        <taxon>Gunneridae</taxon>
        <taxon>Pentapetalae</taxon>
        <taxon>asterids</taxon>
        <taxon>campanulids</taxon>
        <taxon>Asterales</taxon>
        <taxon>Asteraceae</taxon>
        <taxon>Asteroideae</taxon>
        <taxon>Heliantheae alliance</taxon>
        <taxon>Heliantheae</taxon>
        <taxon>Helianthus</taxon>
    </lineage>
</organism>
<sequence>MVNTRAKIKKTNNTNKICFSQASTENSNHQSTQSGDLIGSNDDLLTEILLRLPVTSILRFKSVSKHWQWLLSHKPFTLLYDNLSKSPGLFVRNIYIPFNIENQSTPPVRSLDFYFDLCGIRIVQSCNGLLLCCSDRGSERSRKYYVFNPTTKQFAIIPSVPGGQNVRKTIRFMGLAFHQTDCLHYKVVCIRSVERYRELFQIHIYSSYTGKWKISSESFSADYFTPFWYGVYWNGAIHWAPSCRNPLYFKIEDEQLQTLPLPAKLASSEGYYDGAMPMYFGESRGHMHLVDTANGENHLHLIVYEMMSDYSGWFVKFQVELDDLPGAFPEMINSYLHPSSPYYYQFNVIDVVRGENEEDTFMVVRIPGKLIRYNVHDKSFKQIFNLTTYFSFPESHSNVHRYTETLTSF</sequence>
<dbReference type="CDD" id="cd22157">
    <property type="entry name" value="F-box_AtFBW1-like"/>
    <property type="match status" value="1"/>
</dbReference>
<dbReference type="AlphaFoldDB" id="A0A9K3DUP1"/>
<name>A0A9K3DUP1_HELAN</name>
<reference evidence="3" key="1">
    <citation type="journal article" date="2017" name="Nature">
        <title>The sunflower genome provides insights into oil metabolism, flowering and Asterid evolution.</title>
        <authorList>
            <person name="Badouin H."/>
            <person name="Gouzy J."/>
            <person name="Grassa C.J."/>
            <person name="Murat F."/>
            <person name="Staton S.E."/>
            <person name="Cottret L."/>
            <person name="Lelandais-Briere C."/>
            <person name="Owens G.L."/>
            <person name="Carrere S."/>
            <person name="Mayjonade B."/>
            <person name="Legrand L."/>
            <person name="Gill N."/>
            <person name="Kane N.C."/>
            <person name="Bowers J.E."/>
            <person name="Hubner S."/>
            <person name="Bellec A."/>
            <person name="Berard A."/>
            <person name="Berges H."/>
            <person name="Blanchet N."/>
            <person name="Boniface M.C."/>
            <person name="Brunel D."/>
            <person name="Catrice O."/>
            <person name="Chaidir N."/>
            <person name="Claudel C."/>
            <person name="Donnadieu C."/>
            <person name="Faraut T."/>
            <person name="Fievet G."/>
            <person name="Helmstetter N."/>
            <person name="King M."/>
            <person name="Knapp S.J."/>
            <person name="Lai Z."/>
            <person name="Le Paslier M.C."/>
            <person name="Lippi Y."/>
            <person name="Lorenzon L."/>
            <person name="Mandel J.R."/>
            <person name="Marage G."/>
            <person name="Marchand G."/>
            <person name="Marquand E."/>
            <person name="Bret-Mestries E."/>
            <person name="Morien E."/>
            <person name="Nambeesan S."/>
            <person name="Nguyen T."/>
            <person name="Pegot-Espagnet P."/>
            <person name="Pouilly N."/>
            <person name="Raftis F."/>
            <person name="Sallet E."/>
            <person name="Schiex T."/>
            <person name="Thomas J."/>
            <person name="Vandecasteele C."/>
            <person name="Vares D."/>
            <person name="Vear F."/>
            <person name="Vautrin S."/>
            <person name="Crespi M."/>
            <person name="Mangin B."/>
            <person name="Burke J.M."/>
            <person name="Salse J."/>
            <person name="Munos S."/>
            <person name="Vincourt P."/>
            <person name="Rieseberg L.H."/>
            <person name="Langlade N.B."/>
        </authorList>
    </citation>
    <scope>NUCLEOTIDE SEQUENCE</scope>
    <source>
        <tissue evidence="3">Leaves</tissue>
    </source>
</reference>
<dbReference type="Pfam" id="PF07734">
    <property type="entry name" value="FBA_1"/>
    <property type="match status" value="1"/>
</dbReference>
<dbReference type="Proteomes" id="UP000215914">
    <property type="component" value="Unassembled WGS sequence"/>
</dbReference>
<comment type="caution">
    <text evidence="3">The sequence shown here is derived from an EMBL/GenBank/DDBJ whole genome shotgun (WGS) entry which is preliminary data.</text>
</comment>
<evidence type="ECO:0000259" key="2">
    <source>
        <dbReference type="Pfam" id="PF07734"/>
    </source>
</evidence>
<accession>A0A9K3DUP1</accession>
<dbReference type="InterPro" id="IPR036047">
    <property type="entry name" value="F-box-like_dom_sf"/>
</dbReference>
<evidence type="ECO:0000313" key="3">
    <source>
        <dbReference type="EMBL" id="KAF5761744.1"/>
    </source>
</evidence>
<feature type="domain" description="F-box associated beta-propeller type 1" evidence="2">
    <location>
        <begin position="119"/>
        <end position="266"/>
    </location>
</feature>
<dbReference type="InterPro" id="IPR006527">
    <property type="entry name" value="F-box-assoc_dom_typ1"/>
</dbReference>
<dbReference type="NCBIfam" id="TIGR01640">
    <property type="entry name" value="F_box_assoc_1"/>
    <property type="match status" value="1"/>
</dbReference>
<protein>
    <submittedName>
        <fullName evidence="3">F-box domain-containing protein</fullName>
    </submittedName>
</protein>
<feature type="domain" description="F-box" evidence="1">
    <location>
        <begin position="42"/>
        <end position="68"/>
    </location>
</feature>
<gene>
    <name evidence="3" type="ORF">HanXRQr2_Chr16g0768591</name>
</gene>
<dbReference type="InterPro" id="IPR001810">
    <property type="entry name" value="F-box_dom"/>
</dbReference>
<evidence type="ECO:0000259" key="1">
    <source>
        <dbReference type="Pfam" id="PF00646"/>
    </source>
</evidence>
<dbReference type="Pfam" id="PF00646">
    <property type="entry name" value="F-box"/>
    <property type="match status" value="1"/>
</dbReference>
<dbReference type="EMBL" id="MNCJ02000331">
    <property type="protein sequence ID" value="KAF5761744.1"/>
    <property type="molecule type" value="Genomic_DNA"/>
</dbReference>
<proteinExistence type="predicted"/>
<dbReference type="Gramene" id="mRNA:HanXRQr2_Chr16g0768591">
    <property type="protein sequence ID" value="mRNA:HanXRQr2_Chr16g0768591"/>
    <property type="gene ID" value="HanXRQr2_Chr16g0768591"/>
</dbReference>
<dbReference type="InterPro" id="IPR055290">
    <property type="entry name" value="At3g26010-like"/>
</dbReference>